<dbReference type="Pfam" id="PF01535">
    <property type="entry name" value="PPR"/>
    <property type="match status" value="3"/>
</dbReference>
<keyword evidence="6" id="KW-1185">Reference proteome</keyword>
<dbReference type="Gene3D" id="6.10.250.1620">
    <property type="match status" value="1"/>
</dbReference>
<feature type="repeat" description="PPR" evidence="4">
    <location>
        <begin position="264"/>
        <end position="298"/>
    </location>
</feature>
<reference evidence="5 6" key="1">
    <citation type="journal article" date="2019" name="Sci. Rep.">
        <title>Comparative genomics of chytrid fungi reveal insights into the obligate biotrophic and pathogenic lifestyle of Synchytrium endobioticum.</title>
        <authorList>
            <person name="van de Vossenberg B.T.L.H."/>
            <person name="Warris S."/>
            <person name="Nguyen H.D.T."/>
            <person name="van Gent-Pelzer M.P.E."/>
            <person name="Joly D.L."/>
            <person name="van de Geest H.C."/>
            <person name="Bonants P.J.M."/>
            <person name="Smith D.S."/>
            <person name="Levesque C.A."/>
            <person name="van der Lee T.A.J."/>
        </authorList>
    </citation>
    <scope>NUCLEOTIDE SEQUENCE [LARGE SCALE GENOMIC DNA]</scope>
    <source>
        <strain evidence="5 6">CBS 675.73</strain>
    </source>
</reference>
<dbReference type="InterPro" id="IPR002842">
    <property type="entry name" value="ATPase_V1_Esu"/>
</dbReference>
<feature type="repeat" description="PPR" evidence="4">
    <location>
        <begin position="757"/>
        <end position="791"/>
    </location>
</feature>
<feature type="repeat" description="PPR" evidence="4">
    <location>
        <begin position="442"/>
        <end position="476"/>
    </location>
</feature>
<dbReference type="Gene3D" id="3.30.2320.30">
    <property type="entry name" value="ATP synthase, E subunit, C-terminal"/>
    <property type="match status" value="1"/>
</dbReference>
<accession>A0A507F2P3</accession>
<dbReference type="Pfam" id="PF01991">
    <property type="entry name" value="vATP-synt_E"/>
    <property type="match status" value="1"/>
</dbReference>
<evidence type="ECO:0000256" key="4">
    <source>
        <dbReference type="PROSITE-ProRule" id="PRU00708"/>
    </source>
</evidence>
<dbReference type="PANTHER" id="PTHR45715">
    <property type="entry name" value="ATPASE H+-TRANSPORTING V1 SUBUNIT E1A-RELATED"/>
    <property type="match status" value="1"/>
</dbReference>
<dbReference type="Pfam" id="PF13812">
    <property type="entry name" value="PPR_3"/>
    <property type="match status" value="2"/>
</dbReference>
<dbReference type="InterPro" id="IPR011990">
    <property type="entry name" value="TPR-like_helical_dom_sf"/>
</dbReference>
<comment type="similarity">
    <text evidence="1">Belongs to the V-ATPase E subunit family.</text>
</comment>
<sequence>MPPISSATAYSFSMRRAIHSIPEDARPCTVPVFKEMPVPTDTSAAPDLYSLCRYYISQCRKTGDSGELPRRLLRLFAGFEPCVRDLSHLRMERNGTQTESDTDWERILKEAGSDRGDEDFQEKSLLLNSKRQSLETNVVNLIEADILEKEGALTAADLSALMAVHSRNGDSAKVLDYFQLQKRMGAVTRESYWMVIRAFAESKPKDMDSAMMWFHFLQSDEAVEKPGIRVFRTIFYGYTSDNRTLDLAQSWLLEYERTCQRPGTLRMYNTLLEELVHNKSYENVQIVFRRMRCWGVEPDVKAWNMYLSSFKGQAYGIEAAKCAVDEAVYCGIIPDVGTYYSLMEVHAVAGDVAGAGRQCEKALRRGFLLSTRMWHVLFVSLLQRRDSDTFDKHFASVQKKLPSINSNYYFQSLLLRRFTSTGENLSAITATKTAVSSGIYPRRFTYDVLMKSLILEGHYNYAIKLFEQMHQTGVVGIHATYHSLLVAQIRNLEFAQNRRSEFDRIVKDTFAIMKENANAEPTVDTFNAILSALVGLSDPDLVFHFLHTWDFVPNVITFTLLLKMESSSPKAAELQKLVSSSTSGAWRGDDDAWKGDDIMSFSSALRISTEPSSPPSSSTIPAIAFDCIFFTAMFTLLGNQKRVQDLHHFADLFQDFCAKGYLKPDIQSFNSLMAAFTRIDDYEAALKVYQLSVDAKSVPTKRTFTVLLLVIAKLGHRGLQDPWTIQIQCPNNRVKELDAKVMPLYRFVTQECGVVPDVTMFRVLVRVCSMSGDLGMAKEVVDEMDKYGVGDEEAFSSKKKELRKNTMAAKLNDNEVAAEMNKMVSFINQEALEKAREIKVKADEEFNIEKAKLVRQETIAIEAFYEKKKKQAEVSRKIAQSNHINKNRLRVLQQRQQVLNDLFTEVRSKLFSISQDPAKYTVLLKDLLLQAFYQLMEKKITVQCRKSDVDVVTQAIADAKAEYKVKLNMDLEVKIDPSNSIPDSSAGGVYVSANEGRFMLNNTLEARLDLLSDAMLPDIRIMLFGVSTTRAFYN</sequence>
<dbReference type="GO" id="GO:0046961">
    <property type="term" value="F:proton-transporting ATPase activity, rotational mechanism"/>
    <property type="evidence" value="ECO:0007669"/>
    <property type="project" value="InterPro"/>
</dbReference>
<dbReference type="GO" id="GO:0033178">
    <property type="term" value="C:proton-transporting two-sector ATPase complex, catalytic domain"/>
    <property type="evidence" value="ECO:0007669"/>
    <property type="project" value="InterPro"/>
</dbReference>
<evidence type="ECO:0000313" key="5">
    <source>
        <dbReference type="EMBL" id="TPX69890.1"/>
    </source>
</evidence>
<comment type="caution">
    <text evidence="5">The sequence shown here is derived from an EMBL/GenBank/DDBJ whole genome shotgun (WGS) entry which is preliminary data.</text>
</comment>
<gene>
    <name evidence="5" type="ORF">CcCBS67573_g06707</name>
</gene>
<dbReference type="EMBL" id="QEAP01000301">
    <property type="protein sequence ID" value="TPX69890.1"/>
    <property type="molecule type" value="Genomic_DNA"/>
</dbReference>
<protein>
    <submittedName>
        <fullName evidence="5">Uncharacterized protein</fullName>
    </submittedName>
</protein>
<dbReference type="HAMAP" id="MF_00311">
    <property type="entry name" value="ATP_synth_E_arch"/>
    <property type="match status" value="1"/>
</dbReference>
<dbReference type="OrthoDB" id="185373at2759"/>
<dbReference type="PROSITE" id="PS51375">
    <property type="entry name" value="PPR"/>
    <property type="match status" value="4"/>
</dbReference>
<organism evidence="5 6">
    <name type="scientific">Chytriomyces confervae</name>
    <dbReference type="NCBI Taxonomy" id="246404"/>
    <lineage>
        <taxon>Eukaryota</taxon>
        <taxon>Fungi</taxon>
        <taxon>Fungi incertae sedis</taxon>
        <taxon>Chytridiomycota</taxon>
        <taxon>Chytridiomycota incertae sedis</taxon>
        <taxon>Chytridiomycetes</taxon>
        <taxon>Chytridiales</taxon>
        <taxon>Chytriomycetaceae</taxon>
        <taxon>Chytriomyces</taxon>
    </lineage>
</organism>
<feature type="repeat" description="PPR" evidence="4">
    <location>
        <begin position="665"/>
        <end position="699"/>
    </location>
</feature>
<keyword evidence="2" id="KW-0813">Transport</keyword>
<evidence type="ECO:0000256" key="3">
    <source>
        <dbReference type="ARBA" id="ARBA00023065"/>
    </source>
</evidence>
<evidence type="ECO:0000313" key="6">
    <source>
        <dbReference type="Proteomes" id="UP000320333"/>
    </source>
</evidence>
<dbReference type="SUPFAM" id="SSF160527">
    <property type="entry name" value="V-type ATPase subunit E-like"/>
    <property type="match status" value="1"/>
</dbReference>
<keyword evidence="3" id="KW-0406">Ion transport</keyword>
<dbReference type="InterPro" id="IPR038495">
    <property type="entry name" value="ATPase_E_C"/>
</dbReference>
<dbReference type="AlphaFoldDB" id="A0A507F2P3"/>
<evidence type="ECO:0000256" key="1">
    <source>
        <dbReference type="ARBA" id="ARBA00005901"/>
    </source>
</evidence>
<name>A0A507F2P3_9FUNG</name>
<dbReference type="InterPro" id="IPR002885">
    <property type="entry name" value="PPR_rpt"/>
</dbReference>
<evidence type="ECO:0000256" key="2">
    <source>
        <dbReference type="ARBA" id="ARBA00022448"/>
    </source>
</evidence>
<dbReference type="NCBIfam" id="TIGR00756">
    <property type="entry name" value="PPR"/>
    <property type="match status" value="1"/>
</dbReference>
<dbReference type="STRING" id="246404.A0A507F2P3"/>
<proteinExistence type="inferred from homology"/>
<dbReference type="Gene3D" id="1.25.40.10">
    <property type="entry name" value="Tetratricopeptide repeat domain"/>
    <property type="match status" value="3"/>
</dbReference>
<dbReference type="Proteomes" id="UP000320333">
    <property type="component" value="Unassembled WGS sequence"/>
</dbReference>